<comment type="caution">
    <text evidence="7">The sequence shown here is derived from an EMBL/GenBank/DDBJ whole genome shotgun (WGS) entry which is preliminary data.</text>
</comment>
<dbReference type="PANTHER" id="PTHR43586:SF4">
    <property type="entry name" value="ISOPENICILLIN N EPIMERASE"/>
    <property type="match status" value="1"/>
</dbReference>
<dbReference type="PANTHER" id="PTHR43586">
    <property type="entry name" value="CYSTEINE DESULFURASE"/>
    <property type="match status" value="1"/>
</dbReference>
<comment type="cofactor">
    <cofactor evidence="1">
        <name>pyridoxal 5'-phosphate</name>
        <dbReference type="ChEBI" id="CHEBI:597326"/>
    </cofactor>
</comment>
<dbReference type="InterPro" id="IPR010969">
    <property type="entry name" value="Cys_dSase-rel_unknwn_funct"/>
</dbReference>
<dbReference type="RefSeq" id="WP_160646002.1">
    <property type="nucleotide sequence ID" value="NZ_SIJB01000023.1"/>
</dbReference>
<dbReference type="Pfam" id="PF00266">
    <property type="entry name" value="Aminotran_5"/>
    <property type="match status" value="1"/>
</dbReference>
<dbReference type="Gene3D" id="3.40.640.10">
    <property type="entry name" value="Type I PLP-dependent aspartate aminotransferase-like (Major domain)"/>
    <property type="match status" value="1"/>
</dbReference>
<evidence type="ECO:0000313" key="7">
    <source>
        <dbReference type="EMBL" id="NBI29195.1"/>
    </source>
</evidence>
<proteinExistence type="inferred from homology"/>
<dbReference type="InterPro" id="IPR015424">
    <property type="entry name" value="PyrdxlP-dep_Trfase"/>
</dbReference>
<dbReference type="SUPFAM" id="SSF53383">
    <property type="entry name" value="PLP-dependent transferases"/>
    <property type="match status" value="1"/>
</dbReference>
<name>A0A6N9Q311_9BACL</name>
<feature type="domain" description="Aminotransferase class V" evidence="6">
    <location>
        <begin position="5"/>
        <end position="372"/>
    </location>
</feature>
<reference evidence="7 8" key="1">
    <citation type="submission" date="2019-01" db="EMBL/GenBank/DDBJ databases">
        <title>Chengkuizengella sp. nov., isolated from deep-sea sediment of East Pacific Ocean.</title>
        <authorList>
            <person name="Yang J."/>
            <person name="Lai Q."/>
            <person name="Shao Z."/>
        </authorList>
    </citation>
    <scope>NUCLEOTIDE SEQUENCE [LARGE SCALE GENOMIC DNA]</scope>
    <source>
        <strain evidence="7 8">YPA3-1-1</strain>
    </source>
</reference>
<evidence type="ECO:0000256" key="3">
    <source>
        <dbReference type="ARBA" id="ARBA00012239"/>
    </source>
</evidence>
<accession>A0A6N9Q311</accession>
<keyword evidence="7" id="KW-0032">Aminotransferase</keyword>
<protein>
    <recommendedName>
        <fullName evidence="3">cysteine desulfurase</fullName>
        <ecNumber evidence="3">2.8.1.7</ecNumber>
    </recommendedName>
</protein>
<evidence type="ECO:0000256" key="2">
    <source>
        <dbReference type="ARBA" id="ARBA00010447"/>
    </source>
</evidence>
<organism evidence="7 8">
    <name type="scientific">Chengkuizengella marina</name>
    <dbReference type="NCBI Taxonomy" id="2507566"/>
    <lineage>
        <taxon>Bacteria</taxon>
        <taxon>Bacillati</taxon>
        <taxon>Bacillota</taxon>
        <taxon>Bacilli</taxon>
        <taxon>Bacillales</taxon>
        <taxon>Paenibacillaceae</taxon>
        <taxon>Chengkuizengella</taxon>
    </lineage>
</organism>
<dbReference type="InterPro" id="IPR015422">
    <property type="entry name" value="PyrdxlP-dep_Trfase_small"/>
</dbReference>
<evidence type="ECO:0000256" key="5">
    <source>
        <dbReference type="ARBA" id="ARBA00050776"/>
    </source>
</evidence>
<dbReference type="InterPro" id="IPR000192">
    <property type="entry name" value="Aminotrans_V_dom"/>
</dbReference>
<keyword evidence="7" id="KW-0808">Transferase</keyword>
<dbReference type="GO" id="GO:0031071">
    <property type="term" value="F:cysteine desulfurase activity"/>
    <property type="evidence" value="ECO:0007669"/>
    <property type="project" value="UniProtKB-EC"/>
</dbReference>
<evidence type="ECO:0000256" key="1">
    <source>
        <dbReference type="ARBA" id="ARBA00001933"/>
    </source>
</evidence>
<dbReference type="Proteomes" id="UP000448943">
    <property type="component" value="Unassembled WGS sequence"/>
</dbReference>
<dbReference type="OrthoDB" id="9804366at2"/>
<dbReference type="EMBL" id="SIJB01000023">
    <property type="protein sequence ID" value="NBI29195.1"/>
    <property type="molecule type" value="Genomic_DNA"/>
</dbReference>
<dbReference type="GO" id="GO:0008483">
    <property type="term" value="F:transaminase activity"/>
    <property type="evidence" value="ECO:0007669"/>
    <property type="project" value="UniProtKB-KW"/>
</dbReference>
<dbReference type="PIRSF" id="PIRSF005572">
    <property type="entry name" value="NifS"/>
    <property type="match status" value="1"/>
</dbReference>
<comment type="similarity">
    <text evidence="2">Belongs to the class-V pyridoxal-phosphate-dependent aminotransferase family. Csd subfamily.</text>
</comment>
<keyword evidence="8" id="KW-1185">Reference proteome</keyword>
<dbReference type="AlphaFoldDB" id="A0A6N9Q311"/>
<evidence type="ECO:0000259" key="6">
    <source>
        <dbReference type="Pfam" id="PF00266"/>
    </source>
</evidence>
<evidence type="ECO:0000313" key="8">
    <source>
        <dbReference type="Proteomes" id="UP000448943"/>
    </source>
</evidence>
<evidence type="ECO:0000256" key="4">
    <source>
        <dbReference type="ARBA" id="ARBA00022898"/>
    </source>
</evidence>
<dbReference type="InterPro" id="IPR016454">
    <property type="entry name" value="Cysteine_dSase"/>
</dbReference>
<gene>
    <name evidence="7" type="ORF">ERL59_09510</name>
</gene>
<keyword evidence="4" id="KW-0663">Pyridoxal phosphate</keyword>
<dbReference type="NCBIfam" id="TIGR01977">
    <property type="entry name" value="am_tr_V_EF2568"/>
    <property type="match status" value="1"/>
</dbReference>
<comment type="catalytic activity">
    <reaction evidence="5">
        <text>(sulfur carrier)-H + L-cysteine = (sulfur carrier)-SH + L-alanine</text>
        <dbReference type="Rhea" id="RHEA:43892"/>
        <dbReference type="Rhea" id="RHEA-COMP:14737"/>
        <dbReference type="Rhea" id="RHEA-COMP:14739"/>
        <dbReference type="ChEBI" id="CHEBI:29917"/>
        <dbReference type="ChEBI" id="CHEBI:35235"/>
        <dbReference type="ChEBI" id="CHEBI:57972"/>
        <dbReference type="ChEBI" id="CHEBI:64428"/>
        <dbReference type="EC" id="2.8.1.7"/>
    </reaction>
</comment>
<dbReference type="InterPro" id="IPR015421">
    <property type="entry name" value="PyrdxlP-dep_Trfase_major"/>
</dbReference>
<dbReference type="Gene3D" id="3.90.1150.10">
    <property type="entry name" value="Aspartate Aminotransferase, domain 1"/>
    <property type="match status" value="1"/>
</dbReference>
<sequence>MQLRYFDNAASSWPKPTTVVEAMNEVVVKFAANPGRGSHQMAVQASRVLFQTRIELAKLFGIKDPNHISFCLNTTEALNLAIKGLLKENEHVICTSVEHNSVRRPLEYLKKKLNLNITYLKTNVLGQINLKDVERSIQSNTKLIICNHSSNLLGSILPIEQINKIAKEKGVITLVDGAQTAGLLPINVEEMGIDILAFPGHKGLLGPQGTGGIYIHPDIEVEPLIHGGTGSQSENIEQPIIRPDRYESGTQNTPGIAGLKEGVSYVLHESVEKIHSKEWKLTQRLMEGLLKIQTVKILGPKLGDNKTGITSFNIEGMEASSVAFSLDRNYNIAVRSGFHCSPLAHETVGTLELGAVRASVGYFTTVEEIDYLLEAVKEIVQKNKR</sequence>
<dbReference type="EC" id="2.8.1.7" evidence="3"/>